<gene>
    <name evidence="1" type="ORF">GSTUAT00004061001</name>
</gene>
<accession>A0A292PXE7</accession>
<sequence>HFRLLVKAWCNLYVSSQGTKRCIVNVVGEEEKPGERCSSTFAFPLLPSF</sequence>
<proteinExistence type="predicted"/>
<evidence type="ECO:0000313" key="2">
    <source>
        <dbReference type="Proteomes" id="UP001412239"/>
    </source>
</evidence>
<reference evidence="1" key="1">
    <citation type="submission" date="2015-10" db="EMBL/GenBank/DDBJ databases">
        <authorList>
            <person name="Regsiter A."/>
            <person name="william w."/>
        </authorList>
    </citation>
    <scope>NUCLEOTIDE SEQUENCE</scope>
    <source>
        <strain evidence="1">Montdore</strain>
    </source>
</reference>
<dbReference type="AlphaFoldDB" id="A0A292PXE7"/>
<feature type="non-terminal residue" evidence="1">
    <location>
        <position position="1"/>
    </location>
</feature>
<feature type="non-terminal residue" evidence="1">
    <location>
        <position position="49"/>
    </location>
</feature>
<keyword evidence="2" id="KW-1185">Reference proteome</keyword>
<dbReference type="EMBL" id="LN891011">
    <property type="protein sequence ID" value="CUS11804.1"/>
    <property type="molecule type" value="Genomic_DNA"/>
</dbReference>
<dbReference type="Proteomes" id="UP001412239">
    <property type="component" value="Unassembled WGS sequence"/>
</dbReference>
<protein>
    <submittedName>
        <fullName evidence="1">Uncharacterized protein</fullName>
    </submittedName>
</protein>
<evidence type="ECO:0000313" key="1">
    <source>
        <dbReference type="EMBL" id="CUS11804.1"/>
    </source>
</evidence>
<organism evidence="1 2">
    <name type="scientific">Tuber aestivum</name>
    <name type="common">summer truffle</name>
    <dbReference type="NCBI Taxonomy" id="59557"/>
    <lineage>
        <taxon>Eukaryota</taxon>
        <taxon>Fungi</taxon>
        <taxon>Dikarya</taxon>
        <taxon>Ascomycota</taxon>
        <taxon>Pezizomycotina</taxon>
        <taxon>Pezizomycetes</taxon>
        <taxon>Pezizales</taxon>
        <taxon>Tuberaceae</taxon>
        <taxon>Tuber</taxon>
    </lineage>
</organism>
<name>A0A292PXE7_9PEZI</name>